<dbReference type="KEGG" id="ths:TES1_1291"/>
<dbReference type="EMBL" id="CP006965">
    <property type="protein sequence ID" value="AHF80671.1"/>
    <property type="molecule type" value="Genomic_DNA"/>
</dbReference>
<dbReference type="RefSeq" id="WP_227738470.1">
    <property type="nucleotide sequence ID" value="NZ_CP006965.1"/>
</dbReference>
<protein>
    <submittedName>
        <fullName evidence="1">Uncharacterized protein</fullName>
    </submittedName>
</protein>
<organism evidence="1 2">
    <name type="scientific">Thermococcus paralvinellae</name>
    <dbReference type="NCBI Taxonomy" id="582419"/>
    <lineage>
        <taxon>Archaea</taxon>
        <taxon>Methanobacteriati</taxon>
        <taxon>Methanobacteriota</taxon>
        <taxon>Thermococci</taxon>
        <taxon>Thermococcales</taxon>
        <taxon>Thermococcaceae</taxon>
        <taxon>Thermococcus</taxon>
    </lineage>
</organism>
<sequence length="134" mass="15054">MAVEPIPVFLNGELWWRVAIIPRSGSGLAKIAFVNAETKEVKIFESEEDVRAFLLYGQVGAKVQEISGIVKGIYSYIKDGNTHWIILVGNQTIYLSANELSDELIYKVLILKEGDKVMIKLSEERIVEIEVKEG</sequence>
<dbReference type="HOGENOM" id="CLU_1891547_0_0_2"/>
<dbReference type="STRING" id="582419.TES1_1291"/>
<accession>W0I3L9</accession>
<proteinExistence type="predicted"/>
<name>W0I3L9_9EURY</name>
<keyword evidence="2" id="KW-1185">Reference proteome</keyword>
<dbReference type="GeneID" id="68611180"/>
<reference evidence="1 2" key="1">
    <citation type="journal article" date="2014" name="Int. J. Syst. Evol. Microbiol.">
        <title>Thermococcus paralvinellae sp. nov. and Thermococcus cleftensis sp. nov. of hyperthermophilic heterotrophs from deep-sea hydrothermal vents.</title>
        <authorList>
            <person name="Hensley S.A."/>
            <person name="Jung J.H."/>
            <person name="Park C.S."/>
            <person name="Holden J.F."/>
        </authorList>
    </citation>
    <scope>NUCLEOTIDE SEQUENCE [LARGE SCALE GENOMIC DNA]</scope>
    <source>
        <strain evidence="1 2">ES1</strain>
    </source>
</reference>
<dbReference type="AlphaFoldDB" id="W0I3L9"/>
<evidence type="ECO:0000313" key="1">
    <source>
        <dbReference type="EMBL" id="AHF80671.1"/>
    </source>
</evidence>
<dbReference type="Proteomes" id="UP000019027">
    <property type="component" value="Chromosome"/>
</dbReference>
<evidence type="ECO:0000313" key="2">
    <source>
        <dbReference type="Proteomes" id="UP000019027"/>
    </source>
</evidence>
<gene>
    <name evidence="1" type="ORF">TES1_1291</name>
</gene>